<reference evidence="1 2" key="1">
    <citation type="submission" date="2019-11" db="EMBL/GenBank/DDBJ databases">
        <title>P. haliotis isolates from Z. marina roots.</title>
        <authorList>
            <person name="Cohen M."/>
            <person name="Jospin G."/>
            <person name="Eisen J.A."/>
            <person name="Coil D.A."/>
        </authorList>
    </citation>
    <scope>NUCLEOTIDE SEQUENCE [LARGE SCALE GENOMIC DNA]</scope>
    <source>
        <strain evidence="1 2">UCD-MCMsp1aY</strain>
    </source>
</reference>
<dbReference type="InterPro" id="IPR012663">
    <property type="entry name" value="CHP02450_Tryp"/>
</dbReference>
<sequence>MNKVSPKSLFHSKWTKVNIENKEKHFVITEVEFDEDQRVTKCVIEAAMTQNEYEINWRELKEPKQWKVGWQ</sequence>
<dbReference type="NCBIfam" id="TIGR02450">
    <property type="entry name" value="TIGR02450 family Trp-rich protein"/>
    <property type="match status" value="1"/>
</dbReference>
<keyword evidence="2" id="KW-1185">Reference proteome</keyword>
<evidence type="ECO:0000313" key="2">
    <source>
        <dbReference type="Proteomes" id="UP000439994"/>
    </source>
</evidence>
<organism evidence="1 2">
    <name type="scientific">Psychrosphaera haliotis</name>
    <dbReference type="NCBI Taxonomy" id="555083"/>
    <lineage>
        <taxon>Bacteria</taxon>
        <taxon>Pseudomonadati</taxon>
        <taxon>Pseudomonadota</taxon>
        <taxon>Gammaproteobacteria</taxon>
        <taxon>Alteromonadales</taxon>
        <taxon>Pseudoalteromonadaceae</taxon>
        <taxon>Psychrosphaera</taxon>
    </lineage>
</organism>
<dbReference type="AlphaFoldDB" id="A0A6N8FBY4"/>
<proteinExistence type="predicted"/>
<dbReference type="RefSeq" id="WP_155695826.1">
    <property type="nucleotide sequence ID" value="NZ_WOCD01000003.1"/>
</dbReference>
<name>A0A6N8FBY4_9GAMM</name>
<evidence type="ECO:0000313" key="1">
    <source>
        <dbReference type="EMBL" id="MUH72667.1"/>
    </source>
</evidence>
<dbReference type="Proteomes" id="UP000439994">
    <property type="component" value="Unassembled WGS sequence"/>
</dbReference>
<gene>
    <name evidence="1" type="ORF">GNP35_09295</name>
</gene>
<accession>A0A6N8FBY4</accession>
<dbReference type="Pfam" id="PF09493">
    <property type="entry name" value="DUF2389"/>
    <property type="match status" value="1"/>
</dbReference>
<dbReference type="EMBL" id="WOCD01000003">
    <property type="protein sequence ID" value="MUH72667.1"/>
    <property type="molecule type" value="Genomic_DNA"/>
</dbReference>
<comment type="caution">
    <text evidence="1">The sequence shown here is derived from an EMBL/GenBank/DDBJ whole genome shotgun (WGS) entry which is preliminary data.</text>
</comment>
<dbReference type="OrthoDB" id="5592973at2"/>
<protein>
    <submittedName>
        <fullName evidence="1">TIGR02450 family Trp-rich protein</fullName>
    </submittedName>
</protein>